<dbReference type="InterPro" id="IPR019177">
    <property type="entry name" value="Golgin_subfamily_A_member_5"/>
</dbReference>
<keyword evidence="9" id="KW-1185">Reference proteome</keyword>
<sequence length="514" mass="58789">MSSMSSSIISSGRDENLYQRGFKPVENIENYDHDDEMNRSSLNDVLAENNLLKNEVRCLNNELSLLLHRSKAAEKEVIVAGQELRTLKETSSLNEQLVKQLHMLQSQLKENEDIILSLTAENKRLKDESTSSSTSDSTLAKDFAASSERVKHLEAEHESLVQESNDLHLQISRLQASIADALQQNDRYRVHIADITGEAEQYRARATRVLQEKEKLIASLQAPKQNEEFSTRESMFDQEIEQLREELQLLRQDSASQSKLLQSVRNDLQLCEIQQEENRQKAETEIDRLQKRLQEERTRRLHAEEDCRVHLEELQSTKAELNQQCDFLRDCLQTKEAEVSRLKQQVHTSNDTSQTSKETGELEARVRSLATCLMQKQSALEAMIAERNSLRLNLERVEQKHQHLSAPTASNGGTVLNLTENITRQRVPTLLSENPSDTVVARKVKRAYSSLDTLGIRVGAFLRRYPLARIFVIIYMVLLHLWVALVLFSYSPDISRTSVKDPPAIDPEEPKGVR</sequence>
<keyword evidence="5 7" id="KW-0175">Coiled coil</keyword>
<evidence type="ECO:0000313" key="10">
    <source>
        <dbReference type="RefSeq" id="XP_026277131.2"/>
    </source>
</evidence>
<dbReference type="PANTHER" id="PTHR13815:SF7">
    <property type="entry name" value="GOLGIN SUBFAMILY A MEMBER 5"/>
    <property type="match status" value="1"/>
</dbReference>
<evidence type="ECO:0000256" key="2">
    <source>
        <dbReference type="ARBA" id="ARBA00022692"/>
    </source>
</evidence>
<dbReference type="Gene3D" id="1.20.5.340">
    <property type="match status" value="1"/>
</dbReference>
<dbReference type="GO" id="GO:0000301">
    <property type="term" value="P:retrograde transport, vesicle recycling within Golgi"/>
    <property type="evidence" value="ECO:0007669"/>
    <property type="project" value="TreeGrafter"/>
</dbReference>
<feature type="transmembrane region" description="Helical" evidence="8">
    <location>
        <begin position="467"/>
        <end position="490"/>
    </location>
</feature>
<accession>A0A6J1SET0</accession>
<organism evidence="9 10">
    <name type="scientific">Frankliniella occidentalis</name>
    <name type="common">Western flower thrips</name>
    <name type="synonym">Euthrips occidentalis</name>
    <dbReference type="NCBI Taxonomy" id="133901"/>
    <lineage>
        <taxon>Eukaryota</taxon>
        <taxon>Metazoa</taxon>
        <taxon>Ecdysozoa</taxon>
        <taxon>Arthropoda</taxon>
        <taxon>Hexapoda</taxon>
        <taxon>Insecta</taxon>
        <taxon>Pterygota</taxon>
        <taxon>Neoptera</taxon>
        <taxon>Paraneoptera</taxon>
        <taxon>Thysanoptera</taxon>
        <taxon>Terebrantia</taxon>
        <taxon>Thripoidea</taxon>
        <taxon>Thripidae</taxon>
        <taxon>Frankliniella</taxon>
    </lineage>
</organism>
<protein>
    <submittedName>
        <fullName evidence="10">Golgin subfamily A member 5</fullName>
    </submittedName>
</protein>
<dbReference type="GO" id="GO:0031985">
    <property type="term" value="C:Golgi cisterna"/>
    <property type="evidence" value="ECO:0007669"/>
    <property type="project" value="TreeGrafter"/>
</dbReference>
<proteinExistence type="predicted"/>
<dbReference type="GO" id="GO:0000139">
    <property type="term" value="C:Golgi membrane"/>
    <property type="evidence" value="ECO:0007669"/>
    <property type="project" value="UniProtKB-SubCell"/>
</dbReference>
<evidence type="ECO:0000256" key="6">
    <source>
        <dbReference type="ARBA" id="ARBA00023136"/>
    </source>
</evidence>
<evidence type="ECO:0000256" key="5">
    <source>
        <dbReference type="ARBA" id="ARBA00023054"/>
    </source>
</evidence>
<dbReference type="GeneID" id="113205644"/>
<dbReference type="KEGG" id="foc:113205644"/>
<gene>
    <name evidence="10" type="primary">LOC113205644</name>
</gene>
<keyword evidence="2 8" id="KW-0812">Transmembrane</keyword>
<keyword evidence="3 8" id="KW-1133">Transmembrane helix</keyword>
<dbReference type="Pfam" id="PF09787">
    <property type="entry name" value="Golgin_A5"/>
    <property type="match status" value="1"/>
</dbReference>
<name>A0A6J1SET0_FRAOC</name>
<evidence type="ECO:0000256" key="3">
    <source>
        <dbReference type="ARBA" id="ARBA00022989"/>
    </source>
</evidence>
<comment type="subcellular location">
    <subcellularLocation>
        <location evidence="1">Golgi apparatus membrane</location>
        <topology evidence="1">Single-pass type IV membrane protein</topology>
    </subcellularLocation>
</comment>
<dbReference type="AlphaFoldDB" id="A0A6J1SET0"/>
<dbReference type="RefSeq" id="XP_026277131.2">
    <property type="nucleotide sequence ID" value="XM_026421346.2"/>
</dbReference>
<feature type="coiled-coil region" evidence="7">
    <location>
        <begin position="226"/>
        <end position="352"/>
    </location>
</feature>
<evidence type="ECO:0000313" key="9">
    <source>
        <dbReference type="Proteomes" id="UP000504606"/>
    </source>
</evidence>
<keyword evidence="6 8" id="KW-0472">Membrane</keyword>
<keyword evidence="4" id="KW-0333">Golgi apparatus</keyword>
<dbReference type="OrthoDB" id="248903at2759"/>
<evidence type="ECO:0000256" key="4">
    <source>
        <dbReference type="ARBA" id="ARBA00023034"/>
    </source>
</evidence>
<reference evidence="10" key="1">
    <citation type="submission" date="2025-08" db="UniProtKB">
        <authorList>
            <consortium name="RefSeq"/>
        </authorList>
    </citation>
    <scope>IDENTIFICATION</scope>
    <source>
        <tissue evidence="10">Whole organism</tissue>
    </source>
</reference>
<evidence type="ECO:0000256" key="7">
    <source>
        <dbReference type="SAM" id="Coils"/>
    </source>
</evidence>
<evidence type="ECO:0000256" key="1">
    <source>
        <dbReference type="ARBA" id="ARBA00004409"/>
    </source>
</evidence>
<dbReference type="PANTHER" id="PTHR13815">
    <property type="entry name" value="GOLGIN-84"/>
    <property type="match status" value="1"/>
</dbReference>
<dbReference type="GO" id="GO:0007030">
    <property type="term" value="P:Golgi organization"/>
    <property type="evidence" value="ECO:0007669"/>
    <property type="project" value="InterPro"/>
</dbReference>
<feature type="coiled-coil region" evidence="7">
    <location>
        <begin position="42"/>
        <end position="170"/>
    </location>
</feature>
<dbReference type="Proteomes" id="UP000504606">
    <property type="component" value="Unplaced"/>
</dbReference>
<evidence type="ECO:0000256" key="8">
    <source>
        <dbReference type="SAM" id="Phobius"/>
    </source>
</evidence>